<evidence type="ECO:0000313" key="3">
    <source>
        <dbReference type="Proteomes" id="UP000010478"/>
    </source>
</evidence>
<organism evidence="2 3">
    <name type="scientific">Phormidium nigroviride PCC 7112</name>
    <dbReference type="NCBI Taxonomy" id="179408"/>
    <lineage>
        <taxon>Bacteria</taxon>
        <taxon>Bacillati</taxon>
        <taxon>Cyanobacteriota</taxon>
        <taxon>Cyanophyceae</taxon>
        <taxon>Oscillatoriophycideae</taxon>
        <taxon>Oscillatoriales</taxon>
        <taxon>Oscillatoriaceae</taxon>
        <taxon>Phormidium</taxon>
    </lineage>
</organism>
<evidence type="ECO:0000313" key="2">
    <source>
        <dbReference type="EMBL" id="AFZ09093.1"/>
    </source>
</evidence>
<dbReference type="AlphaFoldDB" id="K9VLY1"/>
<reference evidence="2 3" key="1">
    <citation type="submission" date="2012-05" db="EMBL/GenBank/DDBJ databases">
        <title>Finished chromosome of genome of Oscillatoria sp. PCC 7112.</title>
        <authorList>
            <consortium name="US DOE Joint Genome Institute"/>
            <person name="Gugger M."/>
            <person name="Coursin T."/>
            <person name="Rippka R."/>
            <person name="Tandeau De Marsac N."/>
            <person name="Huntemann M."/>
            <person name="Wei C.-L."/>
            <person name="Han J."/>
            <person name="Detter J.C."/>
            <person name="Han C."/>
            <person name="Tapia R."/>
            <person name="Davenport K."/>
            <person name="Daligault H."/>
            <person name="Erkkila T."/>
            <person name="Gu W."/>
            <person name="Munk A.C.C."/>
            <person name="Teshima H."/>
            <person name="Xu Y."/>
            <person name="Chain P."/>
            <person name="Chen A."/>
            <person name="Krypides N."/>
            <person name="Mavromatis K."/>
            <person name="Markowitz V."/>
            <person name="Szeto E."/>
            <person name="Ivanova N."/>
            <person name="Mikhailova N."/>
            <person name="Ovchinnikova G."/>
            <person name="Pagani I."/>
            <person name="Pati A."/>
            <person name="Goodwin L."/>
            <person name="Peters L."/>
            <person name="Pitluck S."/>
            <person name="Woyke T."/>
            <person name="Kerfeld C."/>
        </authorList>
    </citation>
    <scope>NUCLEOTIDE SEQUENCE [LARGE SCALE GENOMIC DNA]</scope>
    <source>
        <strain evidence="2 3">PCC 7112</strain>
    </source>
</reference>
<feature type="compositionally biased region" description="Basic and acidic residues" evidence="1">
    <location>
        <begin position="1"/>
        <end position="13"/>
    </location>
</feature>
<feature type="region of interest" description="Disordered" evidence="1">
    <location>
        <begin position="1"/>
        <end position="47"/>
    </location>
</feature>
<dbReference type="KEGG" id="oni:Osc7112_4815"/>
<dbReference type="HOGENOM" id="CLU_3171017_0_0_3"/>
<protein>
    <submittedName>
        <fullName evidence="2">Uncharacterized protein</fullName>
    </submittedName>
</protein>
<dbReference type="EMBL" id="CP003614">
    <property type="protein sequence ID" value="AFZ09093.1"/>
    <property type="molecule type" value="Genomic_DNA"/>
</dbReference>
<evidence type="ECO:0000256" key="1">
    <source>
        <dbReference type="SAM" id="MobiDB-lite"/>
    </source>
</evidence>
<keyword evidence="3" id="KW-1185">Reference proteome</keyword>
<proteinExistence type="predicted"/>
<accession>K9VLY1</accession>
<sequence length="47" mass="5564">MKRHENFVRESCREITSNQTTARELIPRSPQSYEGMERPKNEKQPCA</sequence>
<name>K9VLY1_9CYAN</name>
<dbReference type="Proteomes" id="UP000010478">
    <property type="component" value="Chromosome"/>
</dbReference>
<gene>
    <name evidence="2" type="ORF">Osc7112_4815</name>
</gene>
<feature type="compositionally biased region" description="Basic and acidic residues" evidence="1">
    <location>
        <begin position="35"/>
        <end position="47"/>
    </location>
</feature>